<evidence type="ECO:0000256" key="2">
    <source>
        <dbReference type="ARBA" id="ARBA00023315"/>
    </source>
</evidence>
<dbReference type="EC" id="2.3.1.267" evidence="5"/>
<reference evidence="5" key="2">
    <citation type="submission" date="2022-03" db="EMBL/GenBank/DDBJ databases">
        <title>Genome Encyclopedia of Bacteria and Archaea VI: Functional Genomics of Type Strains.</title>
        <authorList>
            <person name="Whitman W."/>
        </authorList>
    </citation>
    <scope>NUCLEOTIDE SEQUENCE</scope>
    <source>
        <strain evidence="5">HSC-15S17</strain>
    </source>
</reference>
<evidence type="ECO:0000313" key="6">
    <source>
        <dbReference type="Proteomes" id="UP001155901"/>
    </source>
</evidence>
<dbReference type="GO" id="GO:0008999">
    <property type="term" value="F:protein-N-terminal-alanine acetyltransferase activity"/>
    <property type="evidence" value="ECO:0007669"/>
    <property type="project" value="UniProtKB-EC"/>
</dbReference>
<evidence type="ECO:0000256" key="1">
    <source>
        <dbReference type="ARBA" id="ARBA00022679"/>
    </source>
</evidence>
<accession>A0AA41HAR8</accession>
<dbReference type="AlphaFoldDB" id="A0AA41HAR8"/>
<dbReference type="RefSeq" id="WP_217942116.1">
    <property type="nucleotide sequence ID" value="NZ_JAHTGR010000004.1"/>
</dbReference>
<name>A0AA41HAR8_9BURK</name>
<keyword evidence="7" id="KW-1185">Reference proteome</keyword>
<reference evidence="4" key="1">
    <citation type="submission" date="2021-07" db="EMBL/GenBank/DDBJ databases">
        <title>Characterization of violacein-producing bacteria and related species.</title>
        <authorList>
            <person name="Wilson H.S."/>
            <person name="De Leon M.E."/>
        </authorList>
    </citation>
    <scope>NUCLEOTIDE SEQUENCE</scope>
    <source>
        <strain evidence="4">HSC-15S17</strain>
    </source>
</reference>
<dbReference type="Pfam" id="PF13302">
    <property type="entry name" value="Acetyltransf_3"/>
    <property type="match status" value="1"/>
</dbReference>
<keyword evidence="2 5" id="KW-0012">Acyltransferase</keyword>
<dbReference type="PANTHER" id="PTHR43792">
    <property type="entry name" value="GNAT FAMILY, PUTATIVE (AFU_ORTHOLOGUE AFUA_3G00765)-RELATED-RELATED"/>
    <property type="match status" value="1"/>
</dbReference>
<protein>
    <submittedName>
        <fullName evidence="4">GNAT family N-acetyltransferase</fullName>
    </submittedName>
    <submittedName>
        <fullName evidence="5">Ribosomal-protein-alanine N-acetyltransferase</fullName>
        <ecNumber evidence="5">2.3.1.267</ecNumber>
    </submittedName>
</protein>
<evidence type="ECO:0000313" key="7">
    <source>
        <dbReference type="Proteomes" id="UP001162889"/>
    </source>
</evidence>
<dbReference type="EMBL" id="JALJZU010000006">
    <property type="protein sequence ID" value="MCP2009359.1"/>
    <property type="molecule type" value="Genomic_DNA"/>
</dbReference>
<feature type="domain" description="N-acetyltransferase" evidence="3">
    <location>
        <begin position="4"/>
        <end position="168"/>
    </location>
</feature>
<dbReference type="PANTHER" id="PTHR43792:SF8">
    <property type="entry name" value="[RIBOSOMAL PROTEIN US5]-ALANINE N-ACETYLTRANSFERASE"/>
    <property type="match status" value="1"/>
</dbReference>
<proteinExistence type="predicted"/>
<sequence>MNDILIRTLLREDAAPLLQFERKNRAWFEQHIAPRPPEFYTQQGVRRHIAQYLDGYANGSWHPCVILDGQGRIVGRANLKDIDRQAASAEAGYRIASDQTGKGLATQALRHLIALAEQRWRLRCLLAYVADGNAASARVLNKCGFVQGEHQAGMEVIAGALRGGRQFVRPCP</sequence>
<organism evidence="4 6">
    <name type="scientific">Duganella violaceipulchra</name>
    <dbReference type="NCBI Taxonomy" id="2849652"/>
    <lineage>
        <taxon>Bacteria</taxon>
        <taxon>Pseudomonadati</taxon>
        <taxon>Pseudomonadota</taxon>
        <taxon>Betaproteobacteria</taxon>
        <taxon>Burkholderiales</taxon>
        <taxon>Oxalobacteraceae</taxon>
        <taxon>Telluria group</taxon>
        <taxon>Duganella</taxon>
    </lineage>
</organism>
<keyword evidence="1 5" id="KW-0808">Transferase</keyword>
<dbReference type="Proteomes" id="UP001162889">
    <property type="component" value="Unassembled WGS sequence"/>
</dbReference>
<dbReference type="InterPro" id="IPR051531">
    <property type="entry name" value="N-acetyltransferase"/>
</dbReference>
<evidence type="ECO:0000259" key="3">
    <source>
        <dbReference type="PROSITE" id="PS51186"/>
    </source>
</evidence>
<dbReference type="InterPro" id="IPR000182">
    <property type="entry name" value="GNAT_dom"/>
</dbReference>
<dbReference type="PROSITE" id="PS51186">
    <property type="entry name" value="GNAT"/>
    <property type="match status" value="1"/>
</dbReference>
<dbReference type="GO" id="GO:0005737">
    <property type="term" value="C:cytoplasm"/>
    <property type="evidence" value="ECO:0007669"/>
    <property type="project" value="TreeGrafter"/>
</dbReference>
<comment type="caution">
    <text evidence="4">The sequence shown here is derived from an EMBL/GenBank/DDBJ whole genome shotgun (WGS) entry which is preliminary data.</text>
</comment>
<evidence type="ECO:0000313" key="4">
    <source>
        <dbReference type="EMBL" id="MBV6321392.1"/>
    </source>
</evidence>
<dbReference type="EMBL" id="JAHTGR010000004">
    <property type="protein sequence ID" value="MBV6321392.1"/>
    <property type="molecule type" value="Genomic_DNA"/>
</dbReference>
<evidence type="ECO:0000313" key="5">
    <source>
        <dbReference type="EMBL" id="MCP2009359.1"/>
    </source>
</evidence>
<gene>
    <name evidence="4" type="ORF">KVP70_10630</name>
    <name evidence="5" type="ORF">L1274_003088</name>
</gene>
<dbReference type="Proteomes" id="UP001155901">
    <property type="component" value="Unassembled WGS sequence"/>
</dbReference>